<sequence length="79" mass="8813">MAKLFINISPNGPCPIFGKSKHVTIQKRNYTKPTNIVRICEAPIEDTTETSYLKFAEMAKRLGNALIFSSPKDDTVKAI</sequence>
<feature type="non-terminal residue" evidence="1">
    <location>
        <position position="79"/>
    </location>
</feature>
<evidence type="ECO:0000313" key="1">
    <source>
        <dbReference type="EMBL" id="CAH0719666.1"/>
    </source>
</evidence>
<dbReference type="AlphaFoldDB" id="A0A8J9Y9I4"/>
<keyword evidence="2" id="KW-1185">Reference proteome</keyword>
<accession>A0A8J9Y9I4</accession>
<evidence type="ECO:0000313" key="2">
    <source>
        <dbReference type="Proteomes" id="UP000838878"/>
    </source>
</evidence>
<gene>
    <name evidence="1" type="ORF">BINO364_LOCUS5974</name>
</gene>
<proteinExistence type="predicted"/>
<dbReference type="OrthoDB" id="7434781at2759"/>
<name>A0A8J9Y9I4_9NEOP</name>
<dbReference type="Proteomes" id="UP000838878">
    <property type="component" value="Chromosome 14"/>
</dbReference>
<protein>
    <submittedName>
        <fullName evidence="1">Uncharacterized protein</fullName>
    </submittedName>
</protein>
<dbReference type="EMBL" id="OV170234">
    <property type="protein sequence ID" value="CAH0719666.1"/>
    <property type="molecule type" value="Genomic_DNA"/>
</dbReference>
<organism evidence="1 2">
    <name type="scientific">Brenthis ino</name>
    <name type="common">lesser marbled fritillary</name>
    <dbReference type="NCBI Taxonomy" id="405034"/>
    <lineage>
        <taxon>Eukaryota</taxon>
        <taxon>Metazoa</taxon>
        <taxon>Ecdysozoa</taxon>
        <taxon>Arthropoda</taxon>
        <taxon>Hexapoda</taxon>
        <taxon>Insecta</taxon>
        <taxon>Pterygota</taxon>
        <taxon>Neoptera</taxon>
        <taxon>Endopterygota</taxon>
        <taxon>Lepidoptera</taxon>
        <taxon>Glossata</taxon>
        <taxon>Ditrysia</taxon>
        <taxon>Papilionoidea</taxon>
        <taxon>Nymphalidae</taxon>
        <taxon>Heliconiinae</taxon>
        <taxon>Argynnini</taxon>
        <taxon>Brenthis</taxon>
    </lineage>
</organism>
<reference evidence="1" key="1">
    <citation type="submission" date="2021-12" db="EMBL/GenBank/DDBJ databases">
        <authorList>
            <person name="Martin H S."/>
        </authorList>
    </citation>
    <scope>NUCLEOTIDE SEQUENCE</scope>
</reference>